<organism evidence="3 4">
    <name type="scientific">Diploscapter pachys</name>
    <dbReference type="NCBI Taxonomy" id="2018661"/>
    <lineage>
        <taxon>Eukaryota</taxon>
        <taxon>Metazoa</taxon>
        <taxon>Ecdysozoa</taxon>
        <taxon>Nematoda</taxon>
        <taxon>Chromadorea</taxon>
        <taxon>Rhabditida</taxon>
        <taxon>Rhabditina</taxon>
        <taxon>Rhabditomorpha</taxon>
        <taxon>Rhabditoidea</taxon>
        <taxon>Rhabditidae</taxon>
        <taxon>Diploscapter</taxon>
    </lineage>
</organism>
<evidence type="ECO:0000313" key="3">
    <source>
        <dbReference type="EMBL" id="PAV60845.1"/>
    </source>
</evidence>
<keyword evidence="2" id="KW-0732">Signal</keyword>
<gene>
    <name evidence="3" type="ORF">WR25_02265</name>
</gene>
<evidence type="ECO:0008006" key="5">
    <source>
        <dbReference type="Google" id="ProtNLM"/>
    </source>
</evidence>
<keyword evidence="4" id="KW-1185">Reference proteome</keyword>
<evidence type="ECO:0000256" key="1">
    <source>
        <dbReference type="SAM" id="MobiDB-lite"/>
    </source>
</evidence>
<proteinExistence type="predicted"/>
<evidence type="ECO:0000256" key="2">
    <source>
        <dbReference type="SAM" id="SignalP"/>
    </source>
</evidence>
<accession>A0A2A2JGP9</accession>
<name>A0A2A2JGP9_9BILA</name>
<protein>
    <recommendedName>
        <fullName evidence="5">ShKT domain-containing protein</fullName>
    </recommendedName>
</protein>
<dbReference type="STRING" id="2018661.A0A2A2JGP9"/>
<dbReference type="InterPro" id="IPR016187">
    <property type="entry name" value="CTDL_fold"/>
</dbReference>
<feature type="signal peptide" evidence="2">
    <location>
        <begin position="1"/>
        <end position="16"/>
    </location>
</feature>
<comment type="caution">
    <text evidence="3">The sequence shown here is derived from an EMBL/GenBank/DDBJ whole genome shotgun (WGS) entry which is preliminary data.</text>
</comment>
<dbReference type="InterPro" id="IPR016186">
    <property type="entry name" value="C-type_lectin-like/link_sf"/>
</dbReference>
<dbReference type="SUPFAM" id="SSF56436">
    <property type="entry name" value="C-type lectin-like"/>
    <property type="match status" value="1"/>
</dbReference>
<evidence type="ECO:0000313" key="4">
    <source>
        <dbReference type="Proteomes" id="UP000218231"/>
    </source>
</evidence>
<feature type="region of interest" description="Disordered" evidence="1">
    <location>
        <begin position="77"/>
        <end position="101"/>
    </location>
</feature>
<sequence>MMSFVIFVLLFKYSNSCVPTIPDIELPDVSTTTEIDIGTTSSTTISIDTTESSIDSTVSTTLITTAITTYMTSDYTSSTMTSSSLASTTTTPSTTAASTTTTDPCSANSAPLAECAAQCPTGWDFVDGKCYQYINVMDVWNTAAASCIALCAMCHLPRLDSQQQGLDLWDYAVSYGSTDPRIYIDIRKIATDPTRSGLEVSIAYAEAANVKAWSRFSYGDRDKSRTFPRISTSHDHS</sequence>
<dbReference type="Gene3D" id="3.10.100.10">
    <property type="entry name" value="Mannose-Binding Protein A, subunit A"/>
    <property type="match status" value="1"/>
</dbReference>
<dbReference type="AlphaFoldDB" id="A0A2A2JGP9"/>
<reference evidence="3 4" key="1">
    <citation type="journal article" date="2017" name="Curr. Biol.">
        <title>Genome architecture and evolution of a unichromosomal asexual nematode.</title>
        <authorList>
            <person name="Fradin H."/>
            <person name="Zegar C."/>
            <person name="Gutwein M."/>
            <person name="Lucas J."/>
            <person name="Kovtun M."/>
            <person name="Corcoran D."/>
            <person name="Baugh L.R."/>
            <person name="Kiontke K."/>
            <person name="Gunsalus K."/>
            <person name="Fitch D.H."/>
            <person name="Piano F."/>
        </authorList>
    </citation>
    <scope>NUCLEOTIDE SEQUENCE [LARGE SCALE GENOMIC DNA]</scope>
    <source>
        <strain evidence="3">PF1309</strain>
    </source>
</reference>
<dbReference type="EMBL" id="LIAE01010445">
    <property type="protein sequence ID" value="PAV60845.1"/>
    <property type="molecule type" value="Genomic_DNA"/>
</dbReference>
<dbReference type="Proteomes" id="UP000218231">
    <property type="component" value="Unassembled WGS sequence"/>
</dbReference>
<feature type="chain" id="PRO_5013376445" description="ShKT domain-containing protein" evidence="2">
    <location>
        <begin position="17"/>
        <end position="237"/>
    </location>
</feature>